<evidence type="ECO:0000313" key="13">
    <source>
        <dbReference type="Proteomes" id="UP000079169"/>
    </source>
</evidence>
<feature type="coiled-coil region" evidence="9">
    <location>
        <begin position="649"/>
        <end position="725"/>
    </location>
</feature>
<dbReference type="AlphaFoldDB" id="A0A3Q0IVL0"/>
<feature type="region of interest" description="Disordered" evidence="10">
    <location>
        <begin position="583"/>
        <end position="644"/>
    </location>
</feature>
<protein>
    <recommendedName>
        <fullName evidence="3">Mediator of RNA polymerase II transcription subunit 25</fullName>
    </recommendedName>
    <alternativeName>
        <fullName evidence="8">Mediator complex subunit 25</fullName>
    </alternativeName>
</protein>
<feature type="compositionally biased region" description="Low complexity" evidence="10">
    <location>
        <begin position="258"/>
        <end position="284"/>
    </location>
</feature>
<evidence type="ECO:0000313" key="14">
    <source>
        <dbReference type="RefSeq" id="XP_026680301.1"/>
    </source>
</evidence>
<gene>
    <name evidence="14" type="primary">LOC103510467</name>
</gene>
<feature type="region of interest" description="Disordered" evidence="10">
    <location>
        <begin position="863"/>
        <end position="893"/>
    </location>
</feature>
<dbReference type="InterPro" id="IPR038196">
    <property type="entry name" value="Med25_PTOV_sf"/>
</dbReference>
<feature type="domain" description="Mediator of RNA polymerase II transcription subunit 25 von Willebrand factor type A" evidence="12">
    <location>
        <begin position="2"/>
        <end position="196"/>
    </location>
</feature>
<evidence type="ECO:0000256" key="5">
    <source>
        <dbReference type="ARBA" id="ARBA00023159"/>
    </source>
</evidence>
<dbReference type="PaxDb" id="121845-A0A3Q0IVL0"/>
<dbReference type="GO" id="GO:0016592">
    <property type="term" value="C:mediator complex"/>
    <property type="evidence" value="ECO:0007669"/>
    <property type="project" value="TreeGrafter"/>
</dbReference>
<reference evidence="14" key="1">
    <citation type="submission" date="2025-08" db="UniProtKB">
        <authorList>
            <consortium name="RefSeq"/>
        </authorList>
    </citation>
    <scope>IDENTIFICATION</scope>
</reference>
<evidence type="ECO:0000256" key="1">
    <source>
        <dbReference type="ARBA" id="ARBA00004123"/>
    </source>
</evidence>
<dbReference type="GO" id="GO:0045944">
    <property type="term" value="P:positive regulation of transcription by RNA polymerase II"/>
    <property type="evidence" value="ECO:0007669"/>
    <property type="project" value="TreeGrafter"/>
</dbReference>
<evidence type="ECO:0000256" key="10">
    <source>
        <dbReference type="SAM" id="MobiDB-lite"/>
    </source>
</evidence>
<feature type="region of interest" description="Disordered" evidence="10">
    <location>
        <begin position="390"/>
        <end position="414"/>
    </location>
</feature>
<evidence type="ECO:0000256" key="8">
    <source>
        <dbReference type="ARBA" id="ARBA00031958"/>
    </source>
</evidence>
<sequence length="893" mass="100697">MNGAYLNELKANYIIPSLEYFNQAPIEDREFMCESCANYGLVLYESSDCRPKPFSTSYGHWTNPQKILNLFEKMELVGGKGEGYANIAEGLATALVYFEDLQSLRESSCVPHKHCILVCNSPPYSVPVMQCSLYAGQTLEQLATVFCERNIHLSILSPRKIPTLMKLFEKAGGDVQMSQTKNYAKDPRHLVLLKGYNLKERPMSPTPVGSTLPAPAPLNLPVASMPSPSNVGSPQTQNPNFRPAPPSQQNPNIPTSNQQPVVPQQSAATQQTPSQQQQSVWQQQQQQAMQQQAFIMARGPNSLSPYRRVNPLINQQNANLMQMQQQQQQAQQNQQQQQVHQQQQLHQQQQQAVNQQQLRMQQAAQQQQAQQAAQQQQQQQNQQQQTQQNQQQQQQQVGQPGGPQGQQPLQQGARERHTIWQGMVEWIEKGKNPNDPQKLTRTVPCQVSANSRDGQPELKAEAWPEKLIMQLMPKQLIGTIGGAYLKNSKSVLFHPQQCEALEALTKVMSNGFAGCVHFTNSQVTQACDIKVLILLYTAEKNAYLGFIPNDQTAFVDRLRKVIIEFYSYYCGLGLMQAMAGSQNNPPGGPGPGPAGIGGPGPISGPSIGPGGQVPLPSGVPVPGGMMQPGPRGGPGGPRPPYNDHIEQARQQNLAKIQQLRKTLEAAQQQELNYKTQMEIQSNMQMQQQLHQNLEQAQQQENQFKVQMEIEQQKHLRAQLQQMQQRPNMAAQRMMRPGMPNNPGLRNLLQHQQPQYRQQMMGMGQPQPQGQFDDVPSFEFLGELNYKTQMEIQSNMQMQQQLHQNLEQAQQQENQFKVQMEIEQQKHLRAQLQQMQQRPNMAAQRMMRPGMPNNPGLRNLLQHQQPQYRQQMMGMGQPQPQGQFDDVPSFEFLG</sequence>
<name>A0A3Q0IVL0_DIACI</name>
<feature type="compositionally biased region" description="Low complexity" evidence="10">
    <location>
        <begin position="612"/>
        <end position="629"/>
    </location>
</feature>
<feature type="coiled-coil region" evidence="9">
    <location>
        <begin position="791"/>
        <end position="837"/>
    </location>
</feature>
<feature type="compositionally biased region" description="Polar residues" evidence="10">
    <location>
        <begin position="226"/>
        <end position="240"/>
    </location>
</feature>
<dbReference type="STRING" id="121845.A0A3Q0IVL0"/>
<dbReference type="RefSeq" id="XP_026680301.1">
    <property type="nucleotide sequence ID" value="XM_026824500.1"/>
</dbReference>
<proteinExistence type="inferred from homology"/>
<dbReference type="Pfam" id="PF11265">
    <property type="entry name" value="Med25_VWA"/>
    <property type="match status" value="1"/>
</dbReference>
<dbReference type="PANTHER" id="PTHR12433:SF11">
    <property type="entry name" value="MEDIATOR OF RNA POLYMERASE II TRANSCRIPTION SUBUNIT 25"/>
    <property type="match status" value="1"/>
</dbReference>
<evidence type="ECO:0000256" key="3">
    <source>
        <dbReference type="ARBA" id="ARBA00019694"/>
    </source>
</evidence>
<dbReference type="Proteomes" id="UP000079169">
    <property type="component" value="Unplaced"/>
</dbReference>
<evidence type="ECO:0000256" key="7">
    <source>
        <dbReference type="ARBA" id="ARBA00023242"/>
    </source>
</evidence>
<feature type="compositionally biased region" description="Gly residues" evidence="10">
    <location>
        <begin position="593"/>
        <end position="611"/>
    </location>
</feature>
<feature type="region of interest" description="Disordered" evidence="10">
    <location>
        <begin position="201"/>
        <end position="284"/>
    </location>
</feature>
<comment type="subcellular location">
    <subcellularLocation>
        <location evidence="1">Nucleus</location>
    </subcellularLocation>
</comment>
<dbReference type="Gene3D" id="2.40.290.30">
    <property type="entry name" value="Mediator complex subunit 25, ACID domain"/>
    <property type="match status" value="1"/>
</dbReference>
<dbReference type="InterPro" id="IPR021419">
    <property type="entry name" value="Mediator_Med25_VWA"/>
</dbReference>
<evidence type="ECO:0000259" key="11">
    <source>
        <dbReference type="Pfam" id="PF11232"/>
    </source>
</evidence>
<accession>A0A3Q0IVL0</accession>
<evidence type="ECO:0000256" key="4">
    <source>
        <dbReference type="ARBA" id="ARBA00023015"/>
    </source>
</evidence>
<feature type="compositionally biased region" description="Low complexity" evidence="10">
    <location>
        <begin position="863"/>
        <end position="882"/>
    </location>
</feature>
<dbReference type="Pfam" id="PF11232">
    <property type="entry name" value="Med25"/>
    <property type="match status" value="1"/>
</dbReference>
<evidence type="ECO:0000256" key="6">
    <source>
        <dbReference type="ARBA" id="ARBA00023163"/>
    </source>
</evidence>
<evidence type="ECO:0000256" key="9">
    <source>
        <dbReference type="SAM" id="Coils"/>
    </source>
</evidence>
<keyword evidence="9" id="KW-0175">Coiled coil</keyword>
<keyword evidence="13" id="KW-1185">Reference proteome</keyword>
<keyword evidence="6" id="KW-0804">Transcription</keyword>
<evidence type="ECO:0000256" key="2">
    <source>
        <dbReference type="ARBA" id="ARBA00009102"/>
    </source>
</evidence>
<dbReference type="GeneID" id="103510467"/>
<dbReference type="KEGG" id="dci:103510467"/>
<comment type="similarity">
    <text evidence="2">Belongs to the Mediator complex subunit 25 family.</text>
</comment>
<dbReference type="PANTHER" id="PTHR12433">
    <property type="entry name" value="MEDIATOR OF RNA POLYMERASE II TRANSCRIPTION SUBUNIT 25"/>
    <property type="match status" value="1"/>
</dbReference>
<dbReference type="GO" id="GO:0005667">
    <property type="term" value="C:transcription regulator complex"/>
    <property type="evidence" value="ECO:0007669"/>
    <property type="project" value="TreeGrafter"/>
</dbReference>
<organism evidence="13 14">
    <name type="scientific">Diaphorina citri</name>
    <name type="common">Asian citrus psyllid</name>
    <dbReference type="NCBI Taxonomy" id="121845"/>
    <lineage>
        <taxon>Eukaryota</taxon>
        <taxon>Metazoa</taxon>
        <taxon>Ecdysozoa</taxon>
        <taxon>Arthropoda</taxon>
        <taxon>Hexapoda</taxon>
        <taxon>Insecta</taxon>
        <taxon>Pterygota</taxon>
        <taxon>Neoptera</taxon>
        <taxon>Paraneoptera</taxon>
        <taxon>Hemiptera</taxon>
        <taxon>Sternorrhyncha</taxon>
        <taxon>Psylloidea</taxon>
        <taxon>Psyllidae</taxon>
        <taxon>Diaphorininae</taxon>
        <taxon>Diaphorina</taxon>
    </lineage>
</organism>
<keyword evidence="5" id="KW-0010">Activator</keyword>
<evidence type="ECO:0000259" key="12">
    <source>
        <dbReference type="Pfam" id="PF11265"/>
    </source>
</evidence>
<dbReference type="InterPro" id="IPR021394">
    <property type="entry name" value="Med25_PTOV"/>
</dbReference>
<feature type="domain" description="Mediator complex subunit Med25 PTOV" evidence="11">
    <location>
        <begin position="415"/>
        <end position="562"/>
    </location>
</feature>
<keyword evidence="4" id="KW-0805">Transcription regulation</keyword>
<keyword evidence="7" id="KW-0539">Nucleus</keyword>